<dbReference type="NCBIfam" id="TIGR00277">
    <property type="entry name" value="HDIG"/>
    <property type="match status" value="1"/>
</dbReference>
<evidence type="ECO:0000313" key="3">
    <source>
        <dbReference type="Proteomes" id="UP000184404"/>
    </source>
</evidence>
<dbReference type="AlphaFoldDB" id="A0A1M4VYQ4"/>
<dbReference type="Gene3D" id="1.10.3210.10">
    <property type="entry name" value="Hypothetical protein af1432"/>
    <property type="match status" value="1"/>
</dbReference>
<name>A0A1M4VYQ4_9FIRM</name>
<dbReference type="Pfam" id="PF01966">
    <property type="entry name" value="HD"/>
    <property type="match status" value="1"/>
</dbReference>
<dbReference type="STRING" id="1123243.SAMN02745190_01032"/>
<dbReference type="OrthoDB" id="68032at2"/>
<dbReference type="Proteomes" id="UP000184404">
    <property type="component" value="Unassembled WGS sequence"/>
</dbReference>
<protein>
    <submittedName>
        <fullName evidence="2">HDIG domain-containing protein</fullName>
    </submittedName>
</protein>
<dbReference type="EMBL" id="FQUG01000004">
    <property type="protein sequence ID" value="SHE74079.1"/>
    <property type="molecule type" value="Genomic_DNA"/>
</dbReference>
<dbReference type="RefSeq" id="WP_072935131.1">
    <property type="nucleotide sequence ID" value="NZ_FQUG01000004.1"/>
</dbReference>
<dbReference type="SUPFAM" id="SSF109604">
    <property type="entry name" value="HD-domain/PDEase-like"/>
    <property type="match status" value="1"/>
</dbReference>
<gene>
    <name evidence="2" type="ORF">SAMN02745190_01032</name>
</gene>
<dbReference type="InterPro" id="IPR006674">
    <property type="entry name" value="HD_domain"/>
</dbReference>
<feature type="domain" description="HD" evidence="1">
    <location>
        <begin position="45"/>
        <end position="167"/>
    </location>
</feature>
<reference evidence="2 3" key="1">
    <citation type="submission" date="2016-11" db="EMBL/GenBank/DDBJ databases">
        <authorList>
            <person name="Jaros S."/>
            <person name="Januszkiewicz K."/>
            <person name="Wedrychowicz H."/>
        </authorList>
    </citation>
    <scope>NUCLEOTIDE SEQUENCE [LARGE SCALE GENOMIC DNA]</scope>
    <source>
        <strain evidence="2 3">DSM 10502</strain>
    </source>
</reference>
<sequence length="169" mass="19398">MAGRLYQFYRAVTASLTEADRQYVEMYLPAEAQKLFWNMSTADQYHALHVAYTALEIAKSEECDSDLLRRSALLHDVGRVNGSMNVWEKSIAVIIAGCFPDFARRQAGKNNGWLSGLFHVYFFHPQIGEKMLREIGMDKEADMISRHHDRNLSERSIELKILQLADSKN</sequence>
<evidence type="ECO:0000259" key="1">
    <source>
        <dbReference type="Pfam" id="PF01966"/>
    </source>
</evidence>
<proteinExistence type="predicted"/>
<dbReference type="InterPro" id="IPR003607">
    <property type="entry name" value="HD/PDEase_dom"/>
</dbReference>
<organism evidence="2 3">
    <name type="scientific">Schwartzia succinivorans DSM 10502</name>
    <dbReference type="NCBI Taxonomy" id="1123243"/>
    <lineage>
        <taxon>Bacteria</taxon>
        <taxon>Bacillati</taxon>
        <taxon>Bacillota</taxon>
        <taxon>Negativicutes</taxon>
        <taxon>Selenomonadales</taxon>
        <taxon>Selenomonadaceae</taxon>
        <taxon>Schwartzia</taxon>
    </lineage>
</organism>
<evidence type="ECO:0000313" key="2">
    <source>
        <dbReference type="EMBL" id="SHE74079.1"/>
    </source>
</evidence>
<accession>A0A1M4VYQ4</accession>
<dbReference type="CDD" id="cd00077">
    <property type="entry name" value="HDc"/>
    <property type="match status" value="1"/>
</dbReference>
<dbReference type="InterPro" id="IPR006675">
    <property type="entry name" value="HDIG_dom"/>
</dbReference>
<keyword evidence="3" id="KW-1185">Reference proteome</keyword>